<feature type="region of interest" description="Disordered" evidence="1">
    <location>
        <begin position="64"/>
        <end position="273"/>
    </location>
</feature>
<proteinExistence type="predicted"/>
<dbReference type="PANTHER" id="PTHR22933">
    <property type="entry name" value="FI18007P1-RELATED"/>
    <property type="match status" value="1"/>
</dbReference>
<feature type="compositionally biased region" description="Pro residues" evidence="1">
    <location>
        <begin position="153"/>
        <end position="162"/>
    </location>
</feature>
<comment type="caution">
    <text evidence="2">The sequence shown here is derived from an EMBL/GenBank/DDBJ whole genome shotgun (WGS) entry which is preliminary data.</text>
</comment>
<evidence type="ECO:0000256" key="1">
    <source>
        <dbReference type="SAM" id="MobiDB-lite"/>
    </source>
</evidence>
<feature type="region of interest" description="Disordered" evidence="1">
    <location>
        <begin position="567"/>
        <end position="590"/>
    </location>
</feature>
<feature type="compositionally biased region" description="Low complexity" evidence="1">
    <location>
        <begin position="450"/>
        <end position="461"/>
    </location>
</feature>
<dbReference type="PANTHER" id="PTHR22933:SF43">
    <property type="entry name" value="LP10131P"/>
    <property type="match status" value="1"/>
</dbReference>
<gene>
    <name evidence="2" type="ORF">E2C01_043459</name>
</gene>
<reference evidence="2 3" key="1">
    <citation type="submission" date="2019-05" db="EMBL/GenBank/DDBJ databases">
        <title>Another draft genome of Portunus trituberculatus and its Hox gene families provides insights of decapod evolution.</title>
        <authorList>
            <person name="Jeong J.-H."/>
            <person name="Song I."/>
            <person name="Kim S."/>
            <person name="Choi T."/>
            <person name="Kim D."/>
            <person name="Ryu S."/>
            <person name="Kim W."/>
        </authorList>
    </citation>
    <scope>NUCLEOTIDE SEQUENCE [LARGE SCALE GENOMIC DNA]</scope>
    <source>
        <tissue evidence="2">Muscle</tissue>
    </source>
</reference>
<feature type="compositionally biased region" description="Polar residues" evidence="1">
    <location>
        <begin position="93"/>
        <end position="108"/>
    </location>
</feature>
<feature type="compositionally biased region" description="Polar residues" evidence="1">
    <location>
        <begin position="348"/>
        <end position="360"/>
    </location>
</feature>
<feature type="compositionally biased region" description="Polar residues" evidence="1">
    <location>
        <begin position="314"/>
        <end position="335"/>
    </location>
</feature>
<dbReference type="InterPro" id="IPR052976">
    <property type="entry name" value="Scoloptoxin-like"/>
</dbReference>
<dbReference type="Proteomes" id="UP000324222">
    <property type="component" value="Unassembled WGS sequence"/>
</dbReference>
<accession>A0A5B7FPJ8</accession>
<sequence length="633" mass="70271">MCDSLERQYSYLCPNYTLFNQKFMVCDHWYMVNCSSSPTFYHLNSHIGEVPGKTEGEEEQNAITVGPVGDASPRRSKGTLPRTPLAGPPFPPSTTSKDASRPQLSFKQSGAIPVKGTLFKSPTKPVTPAARLAFTTTPKPSTSSRRPFAFPLTLPPNTPPSKQPFTSPIKPQQSFTPPSKDSLTPVRQPSPLNTRPTLNKEAFNSTRQQSTTPIRKPTTQIQSTTPTRESTTRIQSTTPTRQLTSRIQSTTPTRQPTTPSRQPFTFPVTQPATQLSQKVTSTTLSVQKPPSLFFTLPKIEFSTNHNEKEEQSTVKHSSTHIQDTNSSHSTTSSFRPPSIAHTHITEAPATQTEQPNTSITKKPASVARGPGNRFSFTNRREEEIALTPEDLQRIVFQPLLARPRTKTRRVLTSAPSLLPIDPANITDPHLRHFPMRIEFPDPIIPEDSSSRSSLDLKLSNSQGTQAPPHLFTSPSASPAVHPLSTFLSPPTHPFTPIVRMRQEFPTLLAVPQEDDNLRTSPRETFLPGARQLPFPSSTRGNRDFFIPSAEFSELSLLVSELSPNILEEPAQNPSHGTSDHDDHHHHHGDHMTMVFPAPLEPHMMEKLKLNPECPRCHPEFLKPGQCNPCVVIK</sequence>
<protein>
    <recommendedName>
        <fullName evidence="4">Chitin-binding type-2 domain-containing protein</fullName>
    </recommendedName>
</protein>
<feature type="compositionally biased region" description="Low complexity" evidence="1">
    <location>
        <begin position="135"/>
        <end position="147"/>
    </location>
</feature>
<keyword evidence="3" id="KW-1185">Reference proteome</keyword>
<feature type="region of interest" description="Disordered" evidence="1">
    <location>
        <begin position="443"/>
        <end position="466"/>
    </location>
</feature>
<name>A0A5B7FPJ8_PORTR</name>
<evidence type="ECO:0000313" key="3">
    <source>
        <dbReference type="Proteomes" id="UP000324222"/>
    </source>
</evidence>
<dbReference type="EMBL" id="VSRR010009014">
    <property type="protein sequence ID" value="MPC49650.1"/>
    <property type="molecule type" value="Genomic_DNA"/>
</dbReference>
<evidence type="ECO:0000313" key="2">
    <source>
        <dbReference type="EMBL" id="MPC49650.1"/>
    </source>
</evidence>
<feature type="compositionally biased region" description="Polar residues" evidence="1">
    <location>
        <begin position="163"/>
        <end position="248"/>
    </location>
</feature>
<feature type="compositionally biased region" description="Low complexity" evidence="1">
    <location>
        <begin position="249"/>
        <end position="267"/>
    </location>
</feature>
<organism evidence="2 3">
    <name type="scientific">Portunus trituberculatus</name>
    <name type="common">Swimming crab</name>
    <name type="synonym">Neptunus trituberculatus</name>
    <dbReference type="NCBI Taxonomy" id="210409"/>
    <lineage>
        <taxon>Eukaryota</taxon>
        <taxon>Metazoa</taxon>
        <taxon>Ecdysozoa</taxon>
        <taxon>Arthropoda</taxon>
        <taxon>Crustacea</taxon>
        <taxon>Multicrustacea</taxon>
        <taxon>Malacostraca</taxon>
        <taxon>Eumalacostraca</taxon>
        <taxon>Eucarida</taxon>
        <taxon>Decapoda</taxon>
        <taxon>Pleocyemata</taxon>
        <taxon>Brachyura</taxon>
        <taxon>Eubrachyura</taxon>
        <taxon>Portunoidea</taxon>
        <taxon>Portunidae</taxon>
        <taxon>Portuninae</taxon>
        <taxon>Portunus</taxon>
    </lineage>
</organism>
<evidence type="ECO:0008006" key="4">
    <source>
        <dbReference type="Google" id="ProtNLM"/>
    </source>
</evidence>
<dbReference type="AlphaFoldDB" id="A0A5B7FPJ8"/>
<dbReference type="OrthoDB" id="6379319at2759"/>
<feature type="region of interest" description="Disordered" evidence="1">
    <location>
        <begin position="304"/>
        <end position="375"/>
    </location>
</feature>